<dbReference type="InterPro" id="IPR001173">
    <property type="entry name" value="Glyco_trans_2-like"/>
</dbReference>
<sequence>MSEITSSIKSHFYENSLPVVSVQMPVFNGGKYLAEAVESILNQTFRDFEFLLLDDGSTDDSLRLLHQYAGKDSRLRVFSRENRGVGETQYELAQLARGEFIAQLDQDDIALPNRLELQVDFLRKNPKVVCVGGAFQMIDGAGRYLTTLKMPQTNIEIQALILGGHGAITHSCAMMRSTQLKVIGGYDKNYNLAQDLDLWLRLGEIGELANLKDVILKYRLHDKSLSETSGKKQREEARLVCENAWQRRSVAGVFSAENLWRPGSDRTSRHSFMLKYGWWAWNSRQRKTAFYYGCKAIKSKPFSMAGWKLLAVSLLKPLMNTNRG</sequence>
<dbReference type="Pfam" id="PF00535">
    <property type="entry name" value="Glycos_transf_2"/>
    <property type="match status" value="1"/>
</dbReference>
<dbReference type="EMBL" id="MLJW01000100">
    <property type="protein sequence ID" value="OIQ99981.1"/>
    <property type="molecule type" value="Genomic_DNA"/>
</dbReference>
<dbReference type="PANTHER" id="PTHR43685:SF10">
    <property type="entry name" value="LACTO-N-NEOTETRAOSE BIOSYNTHESIS GLYCOSYL TRANSFERASE LGTA"/>
    <property type="match status" value="1"/>
</dbReference>
<organism evidence="2">
    <name type="scientific">mine drainage metagenome</name>
    <dbReference type="NCBI Taxonomy" id="410659"/>
    <lineage>
        <taxon>unclassified sequences</taxon>
        <taxon>metagenomes</taxon>
        <taxon>ecological metagenomes</taxon>
    </lineage>
</organism>
<gene>
    <name evidence="2" type="primary">kfoC_3</name>
    <name evidence="2" type="ORF">GALL_179970</name>
</gene>
<dbReference type="InterPro" id="IPR029044">
    <property type="entry name" value="Nucleotide-diphossugar_trans"/>
</dbReference>
<dbReference type="PANTHER" id="PTHR43685">
    <property type="entry name" value="GLYCOSYLTRANSFERASE"/>
    <property type="match status" value="1"/>
</dbReference>
<evidence type="ECO:0000313" key="2">
    <source>
        <dbReference type="EMBL" id="OIQ99981.1"/>
    </source>
</evidence>
<protein>
    <submittedName>
        <fullName evidence="2">Chondroitin synthase</fullName>
    </submittedName>
</protein>
<dbReference type="AlphaFoldDB" id="A0A1J5SIN6"/>
<proteinExistence type="predicted"/>
<dbReference type="CDD" id="cd00761">
    <property type="entry name" value="Glyco_tranf_GTA_type"/>
    <property type="match status" value="1"/>
</dbReference>
<evidence type="ECO:0000259" key="1">
    <source>
        <dbReference type="Pfam" id="PF00535"/>
    </source>
</evidence>
<name>A0A1J5SIN6_9ZZZZ</name>
<reference evidence="2" key="1">
    <citation type="submission" date="2016-10" db="EMBL/GenBank/DDBJ databases">
        <title>Sequence of Gallionella enrichment culture.</title>
        <authorList>
            <person name="Poehlein A."/>
            <person name="Muehling M."/>
            <person name="Daniel R."/>
        </authorList>
    </citation>
    <scope>NUCLEOTIDE SEQUENCE</scope>
</reference>
<dbReference type="InterPro" id="IPR050834">
    <property type="entry name" value="Glycosyltransf_2"/>
</dbReference>
<comment type="caution">
    <text evidence="2">The sequence shown here is derived from an EMBL/GenBank/DDBJ whole genome shotgun (WGS) entry which is preliminary data.</text>
</comment>
<feature type="domain" description="Glycosyltransferase 2-like" evidence="1">
    <location>
        <begin position="21"/>
        <end position="178"/>
    </location>
</feature>
<accession>A0A1J5SIN6</accession>
<dbReference type="Gene3D" id="3.90.550.10">
    <property type="entry name" value="Spore Coat Polysaccharide Biosynthesis Protein SpsA, Chain A"/>
    <property type="match status" value="1"/>
</dbReference>
<dbReference type="SUPFAM" id="SSF53448">
    <property type="entry name" value="Nucleotide-diphospho-sugar transferases"/>
    <property type="match status" value="1"/>
</dbReference>